<organism evidence="1">
    <name type="scientific">viral metagenome</name>
    <dbReference type="NCBI Taxonomy" id="1070528"/>
    <lineage>
        <taxon>unclassified sequences</taxon>
        <taxon>metagenomes</taxon>
        <taxon>organismal metagenomes</taxon>
    </lineage>
</organism>
<reference evidence="1" key="1">
    <citation type="journal article" date="2020" name="Nature">
        <title>Giant virus diversity and host interactions through global metagenomics.</title>
        <authorList>
            <person name="Schulz F."/>
            <person name="Roux S."/>
            <person name="Paez-Espino D."/>
            <person name="Jungbluth S."/>
            <person name="Walsh D.A."/>
            <person name="Denef V.J."/>
            <person name="McMahon K.D."/>
            <person name="Konstantinidis K.T."/>
            <person name="Eloe-Fadrosh E.A."/>
            <person name="Kyrpides N.C."/>
            <person name="Woyke T."/>
        </authorList>
    </citation>
    <scope>NUCLEOTIDE SEQUENCE</scope>
    <source>
        <strain evidence="1">GVMAG-M-3300023174-182</strain>
    </source>
</reference>
<protein>
    <submittedName>
        <fullName evidence="1">Uncharacterized protein</fullName>
    </submittedName>
</protein>
<name>A0A6C0DHC1_9ZZZZ</name>
<dbReference type="EMBL" id="MN739614">
    <property type="protein sequence ID" value="QHT15933.1"/>
    <property type="molecule type" value="Genomic_DNA"/>
</dbReference>
<evidence type="ECO:0000313" key="1">
    <source>
        <dbReference type="EMBL" id="QHT15933.1"/>
    </source>
</evidence>
<accession>A0A6C0DHC1</accession>
<proteinExistence type="predicted"/>
<sequence>MCGPTELHTALQKFSFIVPSANVCYTESKKYVKIYELHEKDLIDLEKVLRGLSNPVTIISISVKYTTSNGKVYHEELSHLTATINARNRGYLKKNKPLDYFTSLVNDTDSWTQTKSDLADDNSTSHGSYKNYAITLEDPEIVVGSNNCTERDNSAYSAGKGLGEASTTGCVGDPKLVV</sequence>
<dbReference type="AlphaFoldDB" id="A0A6C0DHC1"/>